<name>A0A1H3NVK6_9PROT</name>
<dbReference type="Proteomes" id="UP000198640">
    <property type="component" value="Unassembled WGS sequence"/>
</dbReference>
<organism evidence="2 3">
    <name type="scientific">Nitrosomonas halophila</name>
    <dbReference type="NCBI Taxonomy" id="44576"/>
    <lineage>
        <taxon>Bacteria</taxon>
        <taxon>Pseudomonadati</taxon>
        <taxon>Pseudomonadota</taxon>
        <taxon>Betaproteobacteria</taxon>
        <taxon>Nitrosomonadales</taxon>
        <taxon>Nitrosomonadaceae</taxon>
        <taxon>Nitrosomonas</taxon>
    </lineage>
</organism>
<reference evidence="2 3" key="1">
    <citation type="submission" date="2016-10" db="EMBL/GenBank/DDBJ databases">
        <authorList>
            <person name="de Groot N.N."/>
        </authorList>
    </citation>
    <scope>NUCLEOTIDE SEQUENCE [LARGE SCALE GENOMIC DNA]</scope>
    <source>
        <strain evidence="2 3">Nm1</strain>
    </source>
</reference>
<keyword evidence="3" id="KW-1185">Reference proteome</keyword>
<feature type="chain" id="PRO_5011473365" evidence="1">
    <location>
        <begin position="28"/>
        <end position="114"/>
    </location>
</feature>
<evidence type="ECO:0000313" key="3">
    <source>
        <dbReference type="Proteomes" id="UP000198640"/>
    </source>
</evidence>
<feature type="signal peptide" evidence="1">
    <location>
        <begin position="1"/>
        <end position="27"/>
    </location>
</feature>
<keyword evidence="1" id="KW-0732">Signal</keyword>
<proteinExistence type="predicted"/>
<dbReference type="AlphaFoldDB" id="A0A1H3NVK6"/>
<accession>A0A1H3NVK6</accession>
<protein>
    <submittedName>
        <fullName evidence="2">Uncharacterized protein</fullName>
    </submittedName>
</protein>
<gene>
    <name evidence="2" type="ORF">SAMN05421881_10813</name>
</gene>
<evidence type="ECO:0000313" key="2">
    <source>
        <dbReference type="EMBL" id="SDY92525.1"/>
    </source>
</evidence>
<dbReference type="RefSeq" id="WP_090415682.1">
    <property type="nucleotide sequence ID" value="NZ_FNOY01000081.1"/>
</dbReference>
<dbReference type="STRING" id="44576.SAMN05421881_10813"/>
<sequence length="114" mass="13092">MKTRAFSSVAILSVLLLAITLAMPAAAQARNSQHIYGNQQNNYYFGSAGRGYPRYVAPRDHRSHKKFYKNRRHARHGHYNPYRYAPPYGGYYYGPRDNFSLGIRSGNARIMIGY</sequence>
<evidence type="ECO:0000256" key="1">
    <source>
        <dbReference type="SAM" id="SignalP"/>
    </source>
</evidence>
<dbReference type="EMBL" id="FNOY01000081">
    <property type="protein sequence ID" value="SDY92525.1"/>
    <property type="molecule type" value="Genomic_DNA"/>
</dbReference>